<protein>
    <submittedName>
        <fullName evidence="2">Uncharacterized protein</fullName>
    </submittedName>
</protein>
<keyword evidence="1" id="KW-0472">Membrane</keyword>
<name>A0A6C0EK17_9ZZZZ</name>
<evidence type="ECO:0000256" key="1">
    <source>
        <dbReference type="SAM" id="Phobius"/>
    </source>
</evidence>
<proteinExistence type="predicted"/>
<evidence type="ECO:0000313" key="2">
    <source>
        <dbReference type="EMBL" id="QHT29516.1"/>
    </source>
</evidence>
<organism evidence="2">
    <name type="scientific">viral metagenome</name>
    <dbReference type="NCBI Taxonomy" id="1070528"/>
    <lineage>
        <taxon>unclassified sequences</taxon>
        <taxon>metagenomes</taxon>
        <taxon>organismal metagenomes</taxon>
    </lineage>
</organism>
<dbReference type="AlphaFoldDB" id="A0A6C0EK17"/>
<feature type="transmembrane region" description="Helical" evidence="1">
    <location>
        <begin position="40"/>
        <end position="61"/>
    </location>
</feature>
<sequence length="107" mass="12452">MEGADTPLIQNRVRELRGEIQPYAKGKKSSGGITFSSDKLYYIFPVLILIILIFWRPNFLYDEDGDAEGNVIRKFSYKKLLMYWLIASLIVVIGMFAYNYKKKRSSE</sequence>
<feature type="transmembrane region" description="Helical" evidence="1">
    <location>
        <begin position="81"/>
        <end position="100"/>
    </location>
</feature>
<keyword evidence="1" id="KW-0812">Transmembrane</keyword>
<keyword evidence="1" id="KW-1133">Transmembrane helix</keyword>
<dbReference type="EMBL" id="MN738878">
    <property type="protein sequence ID" value="QHT29516.1"/>
    <property type="molecule type" value="Genomic_DNA"/>
</dbReference>
<accession>A0A6C0EK17</accession>
<reference evidence="2" key="1">
    <citation type="journal article" date="2020" name="Nature">
        <title>Giant virus diversity and host interactions through global metagenomics.</title>
        <authorList>
            <person name="Schulz F."/>
            <person name="Roux S."/>
            <person name="Paez-Espino D."/>
            <person name="Jungbluth S."/>
            <person name="Walsh D.A."/>
            <person name="Denef V.J."/>
            <person name="McMahon K.D."/>
            <person name="Konstantinidis K.T."/>
            <person name="Eloe-Fadrosh E.A."/>
            <person name="Kyrpides N.C."/>
            <person name="Woyke T."/>
        </authorList>
    </citation>
    <scope>NUCLEOTIDE SEQUENCE</scope>
    <source>
        <strain evidence="2">GVMAG-M-3300005589-24</strain>
    </source>
</reference>